<sequence length="292" mass="33088">MLLSGIKMRTSILSHSAKTLQSILPVWRFCNVSHSDVADHARKIPDSRRAILPAYDVSKSPWEAMTGKSLEIMVEVLEAFKRAIKVNAYDDIRVADFILVQALFDPCSCYSDHAQTLTDQTRKMDEELMSIDCNNHLDDIACRNEINMIANKEHRITILNQPEDVADLLKYKARIRLQICRPKLPLMNGDCTVNELVYKGPARRVLSIAMQNPGILESQKQHEEMKRPVALAELLHFVATLRRGLGNGCVEEAAVDDGRHRIPVRRAQVPSVSAERRVRKKTGKREKGEENV</sequence>
<evidence type="ECO:0000256" key="1">
    <source>
        <dbReference type="SAM" id="MobiDB-lite"/>
    </source>
</evidence>
<dbReference type="AlphaFoldDB" id="A0AAD2DK90"/>
<dbReference type="EMBL" id="OU503038">
    <property type="protein sequence ID" value="CAI9757707.1"/>
    <property type="molecule type" value="Genomic_DNA"/>
</dbReference>
<dbReference type="Proteomes" id="UP000834106">
    <property type="component" value="Chromosome 3"/>
</dbReference>
<accession>A0AAD2DK90</accession>
<name>A0AAD2DK90_9LAMI</name>
<evidence type="ECO:0000313" key="3">
    <source>
        <dbReference type="Proteomes" id="UP000834106"/>
    </source>
</evidence>
<feature type="region of interest" description="Disordered" evidence="1">
    <location>
        <begin position="267"/>
        <end position="292"/>
    </location>
</feature>
<keyword evidence="3" id="KW-1185">Reference proteome</keyword>
<organism evidence="2 3">
    <name type="scientific">Fraxinus pennsylvanica</name>
    <dbReference type="NCBI Taxonomy" id="56036"/>
    <lineage>
        <taxon>Eukaryota</taxon>
        <taxon>Viridiplantae</taxon>
        <taxon>Streptophyta</taxon>
        <taxon>Embryophyta</taxon>
        <taxon>Tracheophyta</taxon>
        <taxon>Spermatophyta</taxon>
        <taxon>Magnoliopsida</taxon>
        <taxon>eudicotyledons</taxon>
        <taxon>Gunneridae</taxon>
        <taxon>Pentapetalae</taxon>
        <taxon>asterids</taxon>
        <taxon>lamiids</taxon>
        <taxon>Lamiales</taxon>
        <taxon>Oleaceae</taxon>
        <taxon>Oleeae</taxon>
        <taxon>Fraxinus</taxon>
    </lineage>
</organism>
<reference evidence="2" key="1">
    <citation type="submission" date="2023-05" db="EMBL/GenBank/DDBJ databases">
        <authorList>
            <person name="Huff M."/>
        </authorList>
    </citation>
    <scope>NUCLEOTIDE SEQUENCE</scope>
</reference>
<gene>
    <name evidence="2" type="ORF">FPE_LOCUS5137</name>
</gene>
<protein>
    <submittedName>
        <fullName evidence="2">Uncharacterized protein</fullName>
    </submittedName>
</protein>
<evidence type="ECO:0000313" key="2">
    <source>
        <dbReference type="EMBL" id="CAI9757707.1"/>
    </source>
</evidence>
<proteinExistence type="predicted"/>